<dbReference type="Gene3D" id="1.20.1440.80">
    <property type="entry name" value="Gap junction channel protein cysteine-rich domain"/>
    <property type="match status" value="1"/>
</dbReference>
<evidence type="ECO:0000256" key="6">
    <source>
        <dbReference type="ARBA" id="ARBA00022840"/>
    </source>
</evidence>
<dbReference type="PROSITE" id="PS51450">
    <property type="entry name" value="LRR"/>
    <property type="match status" value="1"/>
</dbReference>
<evidence type="ECO:0000259" key="8">
    <source>
        <dbReference type="PROSITE" id="PS50837"/>
    </source>
</evidence>
<keyword evidence="10" id="KW-1185">Reference proteome</keyword>
<dbReference type="InterPro" id="IPR027417">
    <property type="entry name" value="P-loop_NTPase"/>
</dbReference>
<feature type="domain" description="NACHT" evidence="8">
    <location>
        <begin position="351"/>
        <end position="494"/>
    </location>
</feature>
<keyword evidence="7" id="KW-1133">Transmembrane helix</keyword>
<dbReference type="Proteomes" id="UP001249851">
    <property type="component" value="Unassembled WGS sequence"/>
</dbReference>
<evidence type="ECO:0000256" key="4">
    <source>
        <dbReference type="ARBA" id="ARBA00022737"/>
    </source>
</evidence>
<dbReference type="PANTHER" id="PTHR45690">
    <property type="entry name" value="NACHT, LRR AND PYD DOMAINS-CONTAINING PROTEIN 12"/>
    <property type="match status" value="1"/>
</dbReference>
<reference evidence="9" key="1">
    <citation type="journal article" date="2023" name="G3 (Bethesda)">
        <title>Whole genome assembly and annotation of the endangered Caribbean coral Acropora cervicornis.</title>
        <authorList>
            <person name="Selwyn J.D."/>
            <person name="Vollmer S.V."/>
        </authorList>
    </citation>
    <scope>NUCLEOTIDE SEQUENCE</scope>
    <source>
        <strain evidence="9">K2</strain>
    </source>
</reference>
<dbReference type="InterPro" id="IPR032675">
    <property type="entry name" value="LRR_dom_sf"/>
</dbReference>
<feature type="transmembrane region" description="Helical" evidence="7">
    <location>
        <begin position="86"/>
        <end position="109"/>
    </location>
</feature>
<dbReference type="InterPro" id="IPR050637">
    <property type="entry name" value="NLRP_innate_immun_reg"/>
</dbReference>
<keyword evidence="7" id="KW-0472">Membrane</keyword>
<dbReference type="Gene3D" id="3.80.10.10">
    <property type="entry name" value="Ribonuclease Inhibitor"/>
    <property type="match status" value="2"/>
</dbReference>
<keyword evidence="7" id="KW-0812">Transmembrane</keyword>
<feature type="transmembrane region" description="Helical" evidence="7">
    <location>
        <begin position="211"/>
        <end position="232"/>
    </location>
</feature>
<protein>
    <submittedName>
        <fullName evidence="9">NACHT</fullName>
    </submittedName>
</protein>
<comment type="caution">
    <text evidence="9">The sequence shown here is derived from an EMBL/GenBank/DDBJ whole genome shotgun (WGS) entry which is preliminary data.</text>
</comment>
<keyword evidence="6" id="KW-0067">ATP-binding</keyword>
<comment type="subcellular location">
    <subcellularLocation>
        <location evidence="1">Cytoplasm</location>
    </subcellularLocation>
</comment>
<dbReference type="InterPro" id="IPR038359">
    <property type="entry name" value="Connexin_N_sf"/>
</dbReference>
<dbReference type="GO" id="GO:0005524">
    <property type="term" value="F:ATP binding"/>
    <property type="evidence" value="ECO:0007669"/>
    <property type="project" value="UniProtKB-KW"/>
</dbReference>
<feature type="transmembrane region" description="Helical" evidence="7">
    <location>
        <begin position="153"/>
        <end position="174"/>
    </location>
</feature>
<evidence type="ECO:0000256" key="3">
    <source>
        <dbReference type="ARBA" id="ARBA00022490"/>
    </source>
</evidence>
<keyword evidence="5" id="KW-0547">Nucleotide-binding</keyword>
<dbReference type="InterPro" id="IPR001611">
    <property type="entry name" value="Leu-rich_rpt"/>
</dbReference>
<dbReference type="SUPFAM" id="SSF52540">
    <property type="entry name" value="P-loop containing nucleoside triphosphate hydrolases"/>
    <property type="match status" value="1"/>
</dbReference>
<dbReference type="PROSITE" id="PS50837">
    <property type="entry name" value="NACHT"/>
    <property type="match status" value="1"/>
</dbReference>
<dbReference type="Pfam" id="PF05729">
    <property type="entry name" value="NACHT"/>
    <property type="match status" value="1"/>
</dbReference>
<dbReference type="SUPFAM" id="SSF52047">
    <property type="entry name" value="RNI-like"/>
    <property type="match status" value="1"/>
</dbReference>
<sequence length="1107" mass="124223">MDIFKDFRIPMPEMFESPSLTRIGKFHRGILTTALIIFSILQAINWRKQDNGETEFQCEVYGDGVAETKELGRYTSQRFIEYQQKYTLISLGLFVAFILVNLSIVSVYMSYVGERFKTWVALKTTKQRGKILAELKASTAVFRAYTLQLCVKLASTVIFILYNCVAYSVIAPSLTEYKKQWTSMPFVSDDSFEPVIHCHADQAFHSSMFNITLLTLAAFSGVLTFTELVYIWQETKAFKWTSNYYFCMFLLRHNSVTESSKAIIARELFLEKQKEIIETFETKRHAILLPLCPGRTLPFITGNIFLSHKKMKYHKQKHKQEPFRTYSRTKKIPLASLEDLFRSGKDALNPKTILVTGDAGTGKTDLVTTVIRHFNQGLFSVESEIQSLQFIFSFDLKELDSIKEHVALQELLEFSGTSSKLNDVVFEQIIANPEEVFLVFDGLNEWTARLSTNQTHLPQATNYCKASVASLVLSLLSRKLLPGCTILVTSRPTSLKADIEAVGVFDRYAELGSFEPDDVKAYVQKFFFDNKSLGFYLKQRLSNDEKLEALCRIPLHCYFLCIYLNFLSSRITLEMIEALDLPTTATKLLERLTEGTTASKTGPDHHKILSSDVESTSENFTKALQKLSHLAFIGMTQGRFVFGSEDLLFVELSTVEVEILEKTSLLRRLRPYSIEGMNCYCFGCLSVQEFLAAKRIVQTGDLKNFLEMADENHSSTLQFVAGLCKDEKKTKSVFVSLMQHLTRALKCVSEPVIENQAFVFLCKCIYENGTQLGHPFAREATSELSLCKGIAFTSVGTNPQTMAAILHCIKNAKGDSIKKVIFESTTIGNSGFRQVASFLCDVSCNLEQVQVTNSKISDDGMLAFLEITAKNSFLGVKILGLRGNQITSEGAKYLACVLFNDWCQLEELYLGNNLIGDLGVEHLSEALCDGKSKIQTLDLSSNGITHNGVFFLCKALSSPVGNIKRLYLQNNRILDFGLQDLCESLSSGTCSLKVLFASSNSITDDGIAFVEKALAHKSCGLQELYLGYNQVTDKGVKSLLQALPNHQFNLKVLSLANNPITDIGVKMLANALRNSSCNLHRIRISLTRSHPTTNTKTSKLQVRYVNA</sequence>
<evidence type="ECO:0000256" key="1">
    <source>
        <dbReference type="ARBA" id="ARBA00004496"/>
    </source>
</evidence>
<proteinExistence type="inferred from homology"/>
<name>A0AAD9QQB8_ACRCE</name>
<dbReference type="Pfam" id="PF13516">
    <property type="entry name" value="LRR_6"/>
    <property type="match status" value="4"/>
</dbReference>
<gene>
    <name evidence="9" type="ORF">P5673_010453</name>
</gene>
<dbReference type="GO" id="GO:0005829">
    <property type="term" value="C:cytosol"/>
    <property type="evidence" value="ECO:0007669"/>
    <property type="project" value="UniProtKB-SubCell"/>
</dbReference>
<evidence type="ECO:0000256" key="5">
    <source>
        <dbReference type="ARBA" id="ARBA00022741"/>
    </source>
</evidence>
<comment type="similarity">
    <text evidence="2">Belongs to the NLRP family.</text>
</comment>
<dbReference type="EMBL" id="JARQWQ010000019">
    <property type="protein sequence ID" value="KAK2565404.1"/>
    <property type="molecule type" value="Genomic_DNA"/>
</dbReference>
<evidence type="ECO:0000313" key="9">
    <source>
        <dbReference type="EMBL" id="KAK2565404.1"/>
    </source>
</evidence>
<accession>A0AAD9QQB8</accession>
<dbReference type="InterPro" id="IPR007111">
    <property type="entry name" value="NACHT_NTPase"/>
</dbReference>
<evidence type="ECO:0000256" key="2">
    <source>
        <dbReference type="ARBA" id="ARBA00008665"/>
    </source>
</evidence>
<dbReference type="AlphaFoldDB" id="A0AAD9QQB8"/>
<keyword evidence="4" id="KW-0677">Repeat</keyword>
<organism evidence="9 10">
    <name type="scientific">Acropora cervicornis</name>
    <name type="common">Staghorn coral</name>
    <dbReference type="NCBI Taxonomy" id="6130"/>
    <lineage>
        <taxon>Eukaryota</taxon>
        <taxon>Metazoa</taxon>
        <taxon>Cnidaria</taxon>
        <taxon>Anthozoa</taxon>
        <taxon>Hexacorallia</taxon>
        <taxon>Scleractinia</taxon>
        <taxon>Astrocoeniina</taxon>
        <taxon>Acroporidae</taxon>
        <taxon>Acropora</taxon>
    </lineage>
</organism>
<evidence type="ECO:0000313" key="10">
    <source>
        <dbReference type="Proteomes" id="UP001249851"/>
    </source>
</evidence>
<reference evidence="9" key="2">
    <citation type="journal article" date="2023" name="Science">
        <title>Genomic signatures of disease resistance in endangered staghorn corals.</title>
        <authorList>
            <person name="Vollmer S.V."/>
            <person name="Selwyn J.D."/>
            <person name="Despard B.A."/>
            <person name="Roesel C.L."/>
        </authorList>
    </citation>
    <scope>NUCLEOTIDE SEQUENCE</scope>
    <source>
        <strain evidence="9">K2</strain>
    </source>
</reference>
<evidence type="ECO:0000256" key="7">
    <source>
        <dbReference type="SAM" id="Phobius"/>
    </source>
</evidence>
<dbReference type="SMART" id="SM00368">
    <property type="entry name" value="LRR_RI"/>
    <property type="match status" value="7"/>
</dbReference>
<dbReference type="PANTHER" id="PTHR45690:SF19">
    <property type="entry name" value="NACHT, LRR AND PYD DOMAINS-CONTAINING PROTEIN 3"/>
    <property type="match status" value="1"/>
</dbReference>
<dbReference type="Gene3D" id="3.40.50.300">
    <property type="entry name" value="P-loop containing nucleotide triphosphate hydrolases"/>
    <property type="match status" value="1"/>
</dbReference>
<keyword evidence="3" id="KW-0963">Cytoplasm</keyword>